<keyword evidence="2" id="KW-1185">Reference proteome</keyword>
<dbReference type="Proteomes" id="UP001375539">
    <property type="component" value="Unassembled WGS sequence"/>
</dbReference>
<evidence type="ECO:0000313" key="1">
    <source>
        <dbReference type="EMBL" id="MEJ8657912.1"/>
    </source>
</evidence>
<reference evidence="1" key="1">
    <citation type="submission" date="2024-03" db="EMBL/GenBank/DDBJ databases">
        <title>Novel Streptomyces species of biotechnological and ecological value are a feature of Machair soil.</title>
        <authorList>
            <person name="Prole J.R."/>
            <person name="Goodfellow M."/>
            <person name="Allenby N."/>
            <person name="Ward A.C."/>
        </authorList>
    </citation>
    <scope>NUCLEOTIDE SEQUENCE</scope>
    <source>
        <strain evidence="1">MS1.AVA.4</strain>
    </source>
</reference>
<comment type="caution">
    <text evidence="1">The sequence shown here is derived from an EMBL/GenBank/DDBJ whole genome shotgun (WGS) entry which is preliminary data.</text>
</comment>
<organism evidence="1 2">
    <name type="scientific">Streptomyces pratisoli</name>
    <dbReference type="NCBI Taxonomy" id="3139917"/>
    <lineage>
        <taxon>Bacteria</taxon>
        <taxon>Bacillati</taxon>
        <taxon>Actinomycetota</taxon>
        <taxon>Actinomycetes</taxon>
        <taxon>Kitasatosporales</taxon>
        <taxon>Streptomycetaceae</taxon>
        <taxon>Streptomyces</taxon>
    </lineage>
</organism>
<dbReference type="EMBL" id="JBBKAI010000002">
    <property type="protein sequence ID" value="MEJ8657912.1"/>
    <property type="molecule type" value="Genomic_DNA"/>
</dbReference>
<name>A0ACC6QHI4_9ACTN</name>
<proteinExistence type="predicted"/>
<protein>
    <submittedName>
        <fullName evidence="1">DDE-type integrase/transposase/recombinase</fullName>
    </submittedName>
</protein>
<accession>A0ACC6QHI4</accession>
<gene>
    <name evidence="1" type="ORF">WKI58_15490</name>
</gene>
<sequence length="168" mass="17690">MTEFGTDEGKLYLATVIDLYSRRLLGFAMGVHHDAELVVAVLNMAAACAGDVSGVIFHSDRGSEYVSKRFGDACRRWGVWQSMGRVGSCSDNAVSEAFNSVLKWSTSTGSTSAPGPRRASGPARGSRTSTALVGCTACVGSSARWSSNGSTGQVLQEAAWELSTLRAD</sequence>
<evidence type="ECO:0000313" key="2">
    <source>
        <dbReference type="Proteomes" id="UP001375539"/>
    </source>
</evidence>